<proteinExistence type="predicted"/>
<feature type="compositionally biased region" description="Acidic residues" evidence="1">
    <location>
        <begin position="829"/>
        <end position="851"/>
    </location>
</feature>
<feature type="compositionally biased region" description="Basic and acidic residues" evidence="1">
    <location>
        <begin position="720"/>
        <end position="731"/>
    </location>
</feature>
<feature type="compositionally biased region" description="Acidic residues" evidence="1">
    <location>
        <begin position="732"/>
        <end position="741"/>
    </location>
</feature>
<dbReference type="Proteomes" id="UP001383192">
    <property type="component" value="Unassembled WGS sequence"/>
</dbReference>
<feature type="region of interest" description="Disordered" evidence="1">
    <location>
        <begin position="94"/>
        <end position="172"/>
    </location>
</feature>
<keyword evidence="3" id="KW-1185">Reference proteome</keyword>
<feature type="compositionally biased region" description="Polar residues" evidence="1">
    <location>
        <begin position="267"/>
        <end position="287"/>
    </location>
</feature>
<feature type="compositionally biased region" description="Low complexity" evidence="1">
    <location>
        <begin position="443"/>
        <end position="456"/>
    </location>
</feature>
<evidence type="ECO:0000313" key="2">
    <source>
        <dbReference type="EMBL" id="KAK7053266.1"/>
    </source>
</evidence>
<evidence type="ECO:0000256" key="1">
    <source>
        <dbReference type="SAM" id="MobiDB-lite"/>
    </source>
</evidence>
<feature type="region of interest" description="Disordered" evidence="1">
    <location>
        <begin position="507"/>
        <end position="532"/>
    </location>
</feature>
<feature type="region of interest" description="Disordered" evidence="1">
    <location>
        <begin position="570"/>
        <end position="607"/>
    </location>
</feature>
<protein>
    <submittedName>
        <fullName evidence="2">Uncharacterized protein</fullName>
    </submittedName>
</protein>
<feature type="compositionally biased region" description="Basic and acidic residues" evidence="1">
    <location>
        <begin position="665"/>
        <end position="712"/>
    </location>
</feature>
<comment type="caution">
    <text evidence="2">The sequence shown here is derived from an EMBL/GenBank/DDBJ whole genome shotgun (WGS) entry which is preliminary data.</text>
</comment>
<sequence>MHQGWLLSSPSSSPPSSSYVFSSPPSSSASSSWRSIPSSPPPTSPLSYASRPHVMEQHSSPGPYFAHMHARYDRGIGREHEKYRELEWEGYNGYNKGKRVERERERDANRPSLPSIRELFGDFKSLRQSPSYSSSSSRSISGDSFGPGTPNSELPPIRSPEPATYSKSIPEHVFLSDDEEESYFYAVKPDSPRVDITYSDDERDERYTYSFSPERRRSTTFETSSERGLWSSSPTQRYRFPQRNSEPAPTSCSPLLSLSTVAAQAPTLHSSTTRTASEPAPSLNTESVRPFSKVANDQEPHSYSPDTRLALSPLPPSSPPLSPISPLPSSPASRAVSIPHLLGDDDPDSVSIVPVSDDVEMELESGPDHSTELSDMASHDGISPPGDMINPPIKVETEIPEGDQASESLDVKEIDITEPVQFPHSPTPEPTPIEDVDNTCLQSRDPQSSVNSPSSDSQHEADVIMQDVADVTGKNADAVVELENNKEVSHLFDDDDDLVDGSGAVAEPSRVNCSTPVPTASSDVVPVTEARPTREVEKVKQVLKANTEVVNAHSSTPACTDVLATLKPVKKRPLPATPQQEHIKKKARLSNASDKPSTVSEKPKSGVQADTSFFTASYISSTSMSLKSSSSNGFRRKRPEPAPLQKKGRGPQASGKAVTKSSVKSGKEVEKKDEKSKAVKKRLEVEETTKRKDAVTSEKGKASKKADKDIGPSKRGASTSDKKGKSVRRVDEDDTDEEEENQCPTRKVTPQPRAKPSKAGRLTEPVRKARVPNSPSKAQLIGRAKPKSLRTVQSDSESDSDSDAEDIQRSSTRLSSPLTQASSSSESESGSDEEESEDSEEESSSEEEVEEVVAKGKQRSKGRITRTKPNPRSRQKAKAKAKTPPPPLPPLAPLEAELTGLIIETMAQSRASSHPVPALYRSIIQTRPGALKGLVGLLSEPDTDGERRSFGEKEWLLELLRVMELGMTRSGVFQKVNSSGKDATDRPLGAQWFYVPEYDEDQERATLIKSIMPRPAKRNETKKYKQYYWKPLGKTLRWDAVDGI</sequence>
<feature type="compositionally biased region" description="Basic residues" evidence="1">
    <location>
        <begin position="856"/>
        <end position="881"/>
    </location>
</feature>
<feature type="region of interest" description="Disordered" evidence="1">
    <location>
        <begin position="621"/>
        <end position="890"/>
    </location>
</feature>
<feature type="compositionally biased region" description="Low complexity" evidence="1">
    <location>
        <begin position="126"/>
        <end position="144"/>
    </location>
</feature>
<feature type="compositionally biased region" description="Polar residues" evidence="1">
    <location>
        <begin position="511"/>
        <end position="522"/>
    </location>
</feature>
<reference evidence="2 3" key="1">
    <citation type="submission" date="2024-01" db="EMBL/GenBank/DDBJ databases">
        <title>A draft genome for a cacao thread blight-causing isolate of Paramarasmius palmivorus.</title>
        <authorList>
            <person name="Baruah I.K."/>
            <person name="Bukari Y."/>
            <person name="Amoako-Attah I."/>
            <person name="Meinhardt L.W."/>
            <person name="Bailey B.A."/>
            <person name="Cohen S.P."/>
        </authorList>
    </citation>
    <scope>NUCLEOTIDE SEQUENCE [LARGE SCALE GENOMIC DNA]</scope>
    <source>
        <strain evidence="2 3">GH-12</strain>
    </source>
</reference>
<dbReference type="EMBL" id="JAYKXP010000010">
    <property type="protein sequence ID" value="KAK7053266.1"/>
    <property type="molecule type" value="Genomic_DNA"/>
</dbReference>
<feature type="compositionally biased region" description="Polar residues" evidence="1">
    <location>
        <begin position="809"/>
        <end position="821"/>
    </location>
</feature>
<feature type="compositionally biased region" description="Basic and acidic residues" evidence="1">
    <location>
        <begin position="98"/>
        <end position="109"/>
    </location>
</feature>
<feature type="compositionally biased region" description="Polar residues" evidence="1">
    <location>
        <begin position="230"/>
        <end position="248"/>
    </location>
</feature>
<feature type="region of interest" description="Disordered" evidence="1">
    <location>
        <begin position="1"/>
        <end position="66"/>
    </location>
</feature>
<organism evidence="2 3">
    <name type="scientific">Paramarasmius palmivorus</name>
    <dbReference type="NCBI Taxonomy" id="297713"/>
    <lineage>
        <taxon>Eukaryota</taxon>
        <taxon>Fungi</taxon>
        <taxon>Dikarya</taxon>
        <taxon>Basidiomycota</taxon>
        <taxon>Agaricomycotina</taxon>
        <taxon>Agaricomycetes</taxon>
        <taxon>Agaricomycetidae</taxon>
        <taxon>Agaricales</taxon>
        <taxon>Marasmiineae</taxon>
        <taxon>Marasmiaceae</taxon>
        <taxon>Paramarasmius</taxon>
    </lineage>
</organism>
<feature type="compositionally biased region" description="Low complexity" evidence="1">
    <location>
        <begin position="621"/>
        <end position="631"/>
    </location>
</feature>
<feature type="compositionally biased region" description="Polar residues" evidence="1">
    <location>
        <begin position="590"/>
        <end position="600"/>
    </location>
</feature>
<feature type="compositionally biased region" description="Low complexity" evidence="1">
    <location>
        <begin position="8"/>
        <end position="37"/>
    </location>
</feature>
<feature type="compositionally biased region" description="Pro residues" evidence="1">
    <location>
        <begin position="313"/>
        <end position="329"/>
    </location>
</feature>
<feature type="compositionally biased region" description="Low complexity" evidence="1">
    <location>
        <begin position="249"/>
        <end position="260"/>
    </location>
</feature>
<accession>A0AAW0DQI4</accession>
<feature type="region of interest" description="Disordered" evidence="1">
    <location>
        <begin position="186"/>
        <end position="461"/>
    </location>
</feature>
<dbReference type="AlphaFoldDB" id="A0AAW0DQI4"/>
<evidence type="ECO:0000313" key="3">
    <source>
        <dbReference type="Proteomes" id="UP001383192"/>
    </source>
</evidence>
<feature type="compositionally biased region" description="Acidic residues" evidence="1">
    <location>
        <begin position="796"/>
        <end position="805"/>
    </location>
</feature>
<name>A0AAW0DQI4_9AGAR</name>
<gene>
    <name evidence="2" type="ORF">VNI00_003892</name>
</gene>